<feature type="compositionally biased region" description="Polar residues" evidence="1">
    <location>
        <begin position="211"/>
        <end position="221"/>
    </location>
</feature>
<accession>A0A7C8ITH3</accession>
<feature type="transmembrane region" description="Helical" evidence="2">
    <location>
        <begin position="176"/>
        <end position="200"/>
    </location>
</feature>
<comment type="caution">
    <text evidence="3">The sequence shown here is derived from an EMBL/GenBank/DDBJ whole genome shotgun (WGS) entry which is preliminary data.</text>
</comment>
<keyword evidence="2" id="KW-0812">Transmembrane</keyword>
<keyword evidence="2" id="KW-1133">Transmembrane helix</keyword>
<dbReference type="OrthoDB" id="4756039at2759"/>
<dbReference type="Proteomes" id="UP000481858">
    <property type="component" value="Unassembled WGS sequence"/>
</dbReference>
<feature type="compositionally biased region" description="Polar residues" evidence="1">
    <location>
        <begin position="281"/>
        <end position="295"/>
    </location>
</feature>
<feature type="region of interest" description="Disordered" evidence="1">
    <location>
        <begin position="276"/>
        <end position="295"/>
    </location>
</feature>
<feature type="compositionally biased region" description="Low complexity" evidence="1">
    <location>
        <begin position="136"/>
        <end position="148"/>
    </location>
</feature>
<sequence length="295" mass="31513">MFKMIGKAPQLLIFGTPDKPCDSTNVDMWLTGASNAHYYIIETGINIETTLSYIWTVPDTQLEDSYVFRFIPSGVKWESGGQEISSNIFGIEAHPNLSSSVANSSPTTTTTTTTPSSNTPTSNTPTGAKMPSDSITSTATTHEATTESMSPTVPTNTSEPAGDSSGSSRDSLSTGAAAGIGVGATFGGLALVALGFCLAWRWRRDLATVAPNTEMTPQSQPREPARYEQEPPVHPNGGPTQQSQWDQHVSGYNGSNRDPEVAELSEQWGQARRSYLGFSPTWPNATKNVGVNRSS</sequence>
<dbReference type="InParanoid" id="A0A7C8ITH3"/>
<protein>
    <submittedName>
        <fullName evidence="3">Uncharacterized protein</fullName>
    </submittedName>
</protein>
<gene>
    <name evidence="3" type="ORF">GQX73_g1744</name>
</gene>
<reference evidence="3 4" key="1">
    <citation type="submission" date="2019-12" db="EMBL/GenBank/DDBJ databases">
        <title>Draft genome sequence of the ascomycete Xylaria multiplex DSM 110363.</title>
        <authorList>
            <person name="Buettner E."/>
            <person name="Kellner H."/>
        </authorList>
    </citation>
    <scope>NUCLEOTIDE SEQUENCE [LARGE SCALE GENOMIC DNA]</scope>
    <source>
        <strain evidence="3 4">DSM 110363</strain>
    </source>
</reference>
<evidence type="ECO:0000256" key="1">
    <source>
        <dbReference type="SAM" id="MobiDB-lite"/>
    </source>
</evidence>
<proteinExistence type="predicted"/>
<feature type="compositionally biased region" description="Low complexity" evidence="1">
    <location>
        <begin position="162"/>
        <end position="173"/>
    </location>
</feature>
<evidence type="ECO:0000313" key="3">
    <source>
        <dbReference type="EMBL" id="KAF2971906.1"/>
    </source>
</evidence>
<evidence type="ECO:0000256" key="2">
    <source>
        <dbReference type="SAM" id="Phobius"/>
    </source>
</evidence>
<feature type="compositionally biased region" description="Polar residues" evidence="1">
    <location>
        <begin position="149"/>
        <end position="159"/>
    </location>
</feature>
<name>A0A7C8ITH3_9PEZI</name>
<dbReference type="AlphaFoldDB" id="A0A7C8ITH3"/>
<feature type="compositionally biased region" description="Polar residues" evidence="1">
    <location>
        <begin position="238"/>
        <end position="256"/>
    </location>
</feature>
<evidence type="ECO:0000313" key="4">
    <source>
        <dbReference type="Proteomes" id="UP000481858"/>
    </source>
</evidence>
<dbReference type="EMBL" id="WUBL01000010">
    <property type="protein sequence ID" value="KAF2971906.1"/>
    <property type="molecule type" value="Genomic_DNA"/>
</dbReference>
<keyword evidence="4" id="KW-1185">Reference proteome</keyword>
<feature type="compositionally biased region" description="Low complexity" evidence="1">
    <location>
        <begin position="103"/>
        <end position="126"/>
    </location>
</feature>
<organism evidence="3 4">
    <name type="scientific">Xylaria multiplex</name>
    <dbReference type="NCBI Taxonomy" id="323545"/>
    <lineage>
        <taxon>Eukaryota</taxon>
        <taxon>Fungi</taxon>
        <taxon>Dikarya</taxon>
        <taxon>Ascomycota</taxon>
        <taxon>Pezizomycotina</taxon>
        <taxon>Sordariomycetes</taxon>
        <taxon>Xylariomycetidae</taxon>
        <taxon>Xylariales</taxon>
        <taxon>Xylariaceae</taxon>
        <taxon>Xylaria</taxon>
    </lineage>
</organism>
<keyword evidence="2" id="KW-0472">Membrane</keyword>
<feature type="region of interest" description="Disordered" evidence="1">
    <location>
        <begin position="211"/>
        <end position="266"/>
    </location>
</feature>
<feature type="region of interest" description="Disordered" evidence="1">
    <location>
        <begin position="98"/>
        <end position="173"/>
    </location>
</feature>